<dbReference type="Gene3D" id="2.40.170.20">
    <property type="entry name" value="TonB-dependent receptor, beta-barrel domain"/>
    <property type="match status" value="1"/>
</dbReference>
<dbReference type="Proteomes" id="UP000075615">
    <property type="component" value="Unassembled WGS sequence"/>
</dbReference>
<dbReference type="Pfam" id="PF07715">
    <property type="entry name" value="Plug"/>
    <property type="match status" value="1"/>
</dbReference>
<organism evidence="6 7">
    <name type="scientific">Roseivirga echinicomitans</name>
    <dbReference type="NCBI Taxonomy" id="296218"/>
    <lineage>
        <taxon>Bacteria</taxon>
        <taxon>Pseudomonadati</taxon>
        <taxon>Bacteroidota</taxon>
        <taxon>Cytophagia</taxon>
        <taxon>Cytophagales</taxon>
        <taxon>Roseivirgaceae</taxon>
        <taxon>Roseivirga</taxon>
    </lineage>
</organism>
<evidence type="ECO:0000259" key="4">
    <source>
        <dbReference type="Pfam" id="PF07715"/>
    </source>
</evidence>
<reference evidence="6 7" key="1">
    <citation type="submission" date="2016-01" db="EMBL/GenBank/DDBJ databases">
        <title>Genome sequencing of Roseivirga echinicomitans KMM 6058.</title>
        <authorList>
            <person name="Selvaratnam C."/>
            <person name="Thevarajoo S."/>
            <person name="Goh K.M."/>
            <person name="Ee R."/>
            <person name="Chan K.-G."/>
            <person name="Chong C.S."/>
        </authorList>
    </citation>
    <scope>NUCLEOTIDE SEQUENCE [LARGE SCALE GENOMIC DNA]</scope>
    <source>
        <strain evidence="6 7">KMM 6058</strain>
    </source>
</reference>
<dbReference type="GO" id="GO:0009279">
    <property type="term" value="C:cell outer membrane"/>
    <property type="evidence" value="ECO:0007669"/>
    <property type="project" value="UniProtKB-SubCell"/>
</dbReference>
<comment type="subcellular location">
    <subcellularLocation>
        <location evidence="1">Cell outer membrane</location>
    </subcellularLocation>
</comment>
<gene>
    <name evidence="6" type="ORF">AWN68_02830</name>
</gene>
<keyword evidence="3" id="KW-0998">Cell outer membrane</keyword>
<dbReference type="STRING" id="296218.AWN68_02830"/>
<dbReference type="InterPro" id="IPR036942">
    <property type="entry name" value="Beta-barrel_TonB_sf"/>
</dbReference>
<accession>A0A150XYK6</accession>
<evidence type="ECO:0000313" key="6">
    <source>
        <dbReference type="EMBL" id="KYG83756.1"/>
    </source>
</evidence>
<sequence length="883" mass="100161">MPNLLFGNGDVVINEQFKNAPLKEVLRTLRDNYQLKIAFTDKFVRDIEINASINNLNVYDTFSKVLEGTDLTFELVSANTVIIKRKKTELVEVASTFELTAVVSDAISGEELPYAYVWVNSRQQNIMANVEGYFSIPSVNEQTQLNISYLGYNDTLLTISDDYRNRRLQIKLQPNYVELEDVLVESEKETNDFKSEEQAGKFTMNPAIAQKTPSVGEEDVFRTLQLLPGVNATNEASSGLSINGGTSNQNLVLFDGFTVYHVDHFFGYFSAFNPLAIKSLRLYKGGFESKYGGRVSSVVDISGKDGNRNKTSGSLGVNLLSVNTSLEVPLSDNGATLFFSGRRSYTDIWSSSLFENIFSIFESSITEDQDAQIPGAVRSIRSELIPDFYYTDLNLKISTRISPKNHLSFSFYDSNDILNYTETSQTRYRDTLRVDTDKLGIIKWGNVGTSLNLSRLWNTSHYSSLLLSYSNYESTYNERATSKSVSRTEGEFESSTKQDQVNSIEDVSLKFDHEWDINSSSKIETGVMVSLYNNEFRYEADDSVLVDNSMNQASLLAHYIQGSFYLNPSFSFTPGLRTSYLSTTQKVYLEPRLSFLYQLNSSFQLKGATGLYNQFINQSNTKNVLEGSRDFWILANDKTVPVQHAWHGLLSLEYNKGGHVFSVSYFRKEFDGLLEYAFKNGSLITQFDDERRVFDEGKGTSKGLEFMVKRDFGKLSSWLSYTLSEVKYTFPRLNRGKSYFADHDQRHELNWYGTYTYKNFEFSATWVYGSGKPYSTFDGIETRKPSDDRGPTIGKLNFTEKNGERLPEYHRLDVSAKYRFQLGLGSAYVALSIFNLYDRENVFDTKVSVIAPADSRNRRNPIISSTNVALMGITPNLSFGIEF</sequence>
<proteinExistence type="predicted"/>
<keyword evidence="7" id="KW-1185">Reference proteome</keyword>
<evidence type="ECO:0000256" key="3">
    <source>
        <dbReference type="ARBA" id="ARBA00023237"/>
    </source>
</evidence>
<feature type="domain" description="Protein FecR C-terminal" evidence="5">
    <location>
        <begin position="17"/>
        <end position="83"/>
    </location>
</feature>
<dbReference type="Pfam" id="PF13715">
    <property type="entry name" value="CarbopepD_reg_2"/>
    <property type="match status" value="1"/>
</dbReference>
<feature type="domain" description="TonB-dependent receptor plug" evidence="4">
    <location>
        <begin position="218"/>
        <end position="294"/>
    </location>
</feature>
<comment type="caution">
    <text evidence="6">The sequence shown here is derived from an EMBL/GenBank/DDBJ whole genome shotgun (WGS) entry which is preliminary data.</text>
</comment>
<dbReference type="Pfam" id="PF16344">
    <property type="entry name" value="FecR_C"/>
    <property type="match status" value="1"/>
</dbReference>
<dbReference type="InterPro" id="IPR032508">
    <property type="entry name" value="FecR_C"/>
</dbReference>
<protein>
    <recommendedName>
        <fullName evidence="8">TonB-dependent receptor plug domain-containing protein</fullName>
    </recommendedName>
</protein>
<evidence type="ECO:0000256" key="2">
    <source>
        <dbReference type="ARBA" id="ARBA00023136"/>
    </source>
</evidence>
<evidence type="ECO:0000256" key="1">
    <source>
        <dbReference type="ARBA" id="ARBA00004442"/>
    </source>
</evidence>
<keyword evidence="2" id="KW-0472">Membrane</keyword>
<dbReference type="EMBL" id="LRDB01000001">
    <property type="protein sequence ID" value="KYG83756.1"/>
    <property type="molecule type" value="Genomic_DNA"/>
</dbReference>
<dbReference type="InterPro" id="IPR012910">
    <property type="entry name" value="Plug_dom"/>
</dbReference>
<dbReference type="InterPro" id="IPR008969">
    <property type="entry name" value="CarboxyPept-like_regulatory"/>
</dbReference>
<dbReference type="SUPFAM" id="SSF49464">
    <property type="entry name" value="Carboxypeptidase regulatory domain-like"/>
    <property type="match status" value="1"/>
</dbReference>
<evidence type="ECO:0000259" key="5">
    <source>
        <dbReference type="Pfam" id="PF16344"/>
    </source>
</evidence>
<dbReference type="Gene3D" id="2.170.130.10">
    <property type="entry name" value="TonB-dependent receptor, plug domain"/>
    <property type="match status" value="1"/>
</dbReference>
<dbReference type="AlphaFoldDB" id="A0A150XYK6"/>
<evidence type="ECO:0000313" key="7">
    <source>
        <dbReference type="Proteomes" id="UP000075615"/>
    </source>
</evidence>
<evidence type="ECO:0008006" key="8">
    <source>
        <dbReference type="Google" id="ProtNLM"/>
    </source>
</evidence>
<dbReference type="Gene3D" id="3.55.50.30">
    <property type="match status" value="1"/>
</dbReference>
<dbReference type="InterPro" id="IPR037066">
    <property type="entry name" value="Plug_dom_sf"/>
</dbReference>
<dbReference type="SUPFAM" id="SSF56935">
    <property type="entry name" value="Porins"/>
    <property type="match status" value="1"/>
</dbReference>
<name>A0A150XYK6_9BACT</name>